<evidence type="ECO:0000313" key="3">
    <source>
        <dbReference type="Proteomes" id="UP000254465"/>
    </source>
</evidence>
<feature type="transmembrane region" description="Helical" evidence="1">
    <location>
        <begin position="39"/>
        <end position="56"/>
    </location>
</feature>
<name>A0A377I5G2_AVIPA</name>
<sequence length="128" mass="14197">MQTETTSSWKSKFSALGLGILMASAAIGGSHIIASTQAGAIYGWQLAIIIILANLFKYPFFRFGVQYTLDTGNTLLDGYRQKGKVYLWIFFLLNIFSTVINMTAISLLSAVILNFVLPNDLHPKSWTK</sequence>
<keyword evidence="1" id="KW-0812">Transmembrane</keyword>
<protein>
    <submittedName>
        <fullName evidence="2">Permease</fullName>
    </submittedName>
</protein>
<dbReference type="Proteomes" id="UP000254465">
    <property type="component" value="Unassembled WGS sequence"/>
</dbReference>
<organism evidence="2 3">
    <name type="scientific">Avibacterium paragallinarum</name>
    <name type="common">Haemophilus gallinarum</name>
    <dbReference type="NCBI Taxonomy" id="728"/>
    <lineage>
        <taxon>Bacteria</taxon>
        <taxon>Pseudomonadati</taxon>
        <taxon>Pseudomonadota</taxon>
        <taxon>Gammaproteobacteria</taxon>
        <taxon>Pasteurellales</taxon>
        <taxon>Pasteurellaceae</taxon>
        <taxon>Avibacterium</taxon>
    </lineage>
</organism>
<proteinExistence type="predicted"/>
<feature type="transmembrane region" description="Helical" evidence="1">
    <location>
        <begin position="85"/>
        <end position="117"/>
    </location>
</feature>
<dbReference type="EMBL" id="UGHK01000001">
    <property type="protein sequence ID" value="STO70413.1"/>
    <property type="molecule type" value="Genomic_DNA"/>
</dbReference>
<feature type="transmembrane region" description="Helical" evidence="1">
    <location>
        <begin position="12"/>
        <end position="33"/>
    </location>
</feature>
<dbReference type="AlphaFoldDB" id="A0A377I5G2"/>
<gene>
    <name evidence="2" type="ORF">NCTC11296_00305</name>
</gene>
<evidence type="ECO:0000256" key="1">
    <source>
        <dbReference type="SAM" id="Phobius"/>
    </source>
</evidence>
<keyword evidence="1" id="KW-1133">Transmembrane helix</keyword>
<accession>A0A377I5G2</accession>
<reference evidence="2 3" key="1">
    <citation type="submission" date="2018-06" db="EMBL/GenBank/DDBJ databases">
        <authorList>
            <consortium name="Pathogen Informatics"/>
            <person name="Doyle S."/>
        </authorList>
    </citation>
    <scope>NUCLEOTIDE SEQUENCE [LARGE SCALE GENOMIC DNA]</scope>
    <source>
        <strain evidence="2 3">NCTC11296</strain>
    </source>
</reference>
<evidence type="ECO:0000313" key="2">
    <source>
        <dbReference type="EMBL" id="STO70413.1"/>
    </source>
</evidence>
<keyword evidence="1" id="KW-0472">Membrane</keyword>